<reference evidence="6 7" key="1">
    <citation type="submission" date="2023-08" db="EMBL/GenBank/DDBJ databases">
        <title>The draft genome sequence of Paracraurococcus sp. LOR1-02.</title>
        <authorList>
            <person name="Kingkaew E."/>
            <person name="Tanasupawat S."/>
        </authorList>
    </citation>
    <scope>NUCLEOTIDE SEQUENCE [LARGE SCALE GENOMIC DNA]</scope>
    <source>
        <strain evidence="6 7">LOR1-02</strain>
    </source>
</reference>
<dbReference type="Pfam" id="PF00891">
    <property type="entry name" value="Methyltransf_2"/>
    <property type="match status" value="1"/>
</dbReference>
<feature type="domain" description="O-methyltransferase dimerisation" evidence="5">
    <location>
        <begin position="15"/>
        <end position="90"/>
    </location>
</feature>
<dbReference type="InterPro" id="IPR012967">
    <property type="entry name" value="COMT_dimerisation"/>
</dbReference>
<dbReference type="GO" id="GO:0032259">
    <property type="term" value="P:methylation"/>
    <property type="evidence" value="ECO:0007669"/>
    <property type="project" value="UniProtKB-KW"/>
</dbReference>
<gene>
    <name evidence="6" type="ORF">Q7A36_31120</name>
</gene>
<dbReference type="SUPFAM" id="SSF53335">
    <property type="entry name" value="S-adenosyl-L-methionine-dependent methyltransferases"/>
    <property type="match status" value="1"/>
</dbReference>
<dbReference type="PANTHER" id="PTHR43712:SF2">
    <property type="entry name" value="O-METHYLTRANSFERASE CICE"/>
    <property type="match status" value="1"/>
</dbReference>
<evidence type="ECO:0000259" key="5">
    <source>
        <dbReference type="Pfam" id="PF08100"/>
    </source>
</evidence>
<evidence type="ECO:0000256" key="3">
    <source>
        <dbReference type="ARBA" id="ARBA00022691"/>
    </source>
</evidence>
<feature type="domain" description="O-methyltransferase C-terminal" evidence="4">
    <location>
        <begin position="113"/>
        <end position="324"/>
    </location>
</feature>
<dbReference type="EMBL" id="JAUTWS010000059">
    <property type="protein sequence ID" value="MDO9712825.1"/>
    <property type="molecule type" value="Genomic_DNA"/>
</dbReference>
<dbReference type="PROSITE" id="PS51683">
    <property type="entry name" value="SAM_OMT_II"/>
    <property type="match status" value="1"/>
</dbReference>
<dbReference type="RefSeq" id="WP_305107685.1">
    <property type="nucleotide sequence ID" value="NZ_JAUTWS010000059.1"/>
</dbReference>
<evidence type="ECO:0000313" key="6">
    <source>
        <dbReference type="EMBL" id="MDO9712825.1"/>
    </source>
</evidence>
<dbReference type="Gene3D" id="1.10.10.10">
    <property type="entry name" value="Winged helix-like DNA-binding domain superfamily/Winged helix DNA-binding domain"/>
    <property type="match status" value="1"/>
</dbReference>
<keyword evidence="7" id="KW-1185">Reference proteome</keyword>
<evidence type="ECO:0000259" key="4">
    <source>
        <dbReference type="Pfam" id="PF00891"/>
    </source>
</evidence>
<keyword evidence="3" id="KW-0949">S-adenosyl-L-methionine</keyword>
<dbReference type="InterPro" id="IPR001077">
    <property type="entry name" value="COMT_C"/>
</dbReference>
<dbReference type="InterPro" id="IPR016461">
    <property type="entry name" value="COMT-like"/>
</dbReference>
<dbReference type="Proteomes" id="UP001243009">
    <property type="component" value="Unassembled WGS sequence"/>
</dbReference>
<evidence type="ECO:0000313" key="7">
    <source>
        <dbReference type="Proteomes" id="UP001243009"/>
    </source>
</evidence>
<name>A0ABT9E9F3_9PROT</name>
<dbReference type="PIRSF" id="PIRSF005739">
    <property type="entry name" value="O-mtase"/>
    <property type="match status" value="1"/>
</dbReference>
<dbReference type="Gene3D" id="3.40.50.150">
    <property type="entry name" value="Vaccinia Virus protein VP39"/>
    <property type="match status" value="1"/>
</dbReference>
<dbReference type="SUPFAM" id="SSF46785">
    <property type="entry name" value="Winged helix' DNA-binding domain"/>
    <property type="match status" value="1"/>
</dbReference>
<protein>
    <submittedName>
        <fullName evidence="6">Methyltransferase</fullName>
    </submittedName>
</protein>
<dbReference type="InterPro" id="IPR036388">
    <property type="entry name" value="WH-like_DNA-bd_sf"/>
</dbReference>
<dbReference type="Pfam" id="PF08100">
    <property type="entry name" value="Dimerisation"/>
    <property type="match status" value="1"/>
</dbReference>
<proteinExistence type="predicted"/>
<comment type="caution">
    <text evidence="6">The sequence shown here is derived from an EMBL/GenBank/DDBJ whole genome shotgun (WGS) entry which is preliminary data.</text>
</comment>
<dbReference type="CDD" id="cd02440">
    <property type="entry name" value="AdoMet_MTases"/>
    <property type="match status" value="1"/>
</dbReference>
<dbReference type="InterPro" id="IPR036390">
    <property type="entry name" value="WH_DNA-bd_sf"/>
</dbReference>
<organism evidence="6 7">
    <name type="scientific">Paracraurococcus lichenis</name>
    <dbReference type="NCBI Taxonomy" id="3064888"/>
    <lineage>
        <taxon>Bacteria</taxon>
        <taxon>Pseudomonadati</taxon>
        <taxon>Pseudomonadota</taxon>
        <taxon>Alphaproteobacteria</taxon>
        <taxon>Acetobacterales</taxon>
        <taxon>Roseomonadaceae</taxon>
        <taxon>Paracraurococcus</taxon>
    </lineage>
</organism>
<keyword evidence="1 6" id="KW-0489">Methyltransferase</keyword>
<dbReference type="GO" id="GO:0008168">
    <property type="term" value="F:methyltransferase activity"/>
    <property type="evidence" value="ECO:0007669"/>
    <property type="project" value="UniProtKB-KW"/>
</dbReference>
<accession>A0ABT9E9F3</accession>
<keyword evidence="2" id="KW-0808">Transferase</keyword>
<dbReference type="PANTHER" id="PTHR43712">
    <property type="entry name" value="PUTATIVE (AFU_ORTHOLOGUE AFUA_4G14580)-RELATED"/>
    <property type="match status" value="1"/>
</dbReference>
<sequence length="366" mass="38622">MTGGTPRSAIAEVLQLATAYQGSRALHVAVRLGIPDLLANGPRSVEELAAAADAHAPSLRRLLRALVAFEVLVEEADGRFGLGALGTCLCASAPDSVSDLVTMWGDEDFWRTWSELEHSVRTGETAATHLFGTSNAFARYAADERLGKVFNAGMTALSASVAAALVSSYDFSGVARVVDVAGGQGRLLVEILRSNPRARGVLMDLPTVVTGAADLLRAAGIAERCEVVEGDMFATVPVGGDVYLLKSILHDWDDESALAILRNCRRAMSDGARLLLVERVLPERVASGSNVRTLLLSDLNMLVRNGGRERTAAEFSALLGAAGLRLTQVIPTGTPFSVVEALPVPRDAETVRQQGPMLAAGCGPHE</sequence>
<dbReference type="InterPro" id="IPR029063">
    <property type="entry name" value="SAM-dependent_MTases_sf"/>
</dbReference>
<evidence type="ECO:0000256" key="2">
    <source>
        <dbReference type="ARBA" id="ARBA00022679"/>
    </source>
</evidence>
<evidence type="ECO:0000256" key="1">
    <source>
        <dbReference type="ARBA" id="ARBA00022603"/>
    </source>
</evidence>